<evidence type="ECO:0000256" key="7">
    <source>
        <dbReference type="ARBA" id="ARBA00024033"/>
    </source>
</evidence>
<dbReference type="InterPro" id="IPR018584">
    <property type="entry name" value="GT87"/>
</dbReference>
<feature type="transmembrane region" description="Helical" evidence="8">
    <location>
        <begin position="372"/>
        <end position="393"/>
    </location>
</feature>
<comment type="similarity">
    <text evidence="7">Belongs to the glycosyltransferase 87 family.</text>
</comment>
<keyword evidence="4 8" id="KW-0812">Transmembrane</keyword>
<evidence type="ECO:0000313" key="10">
    <source>
        <dbReference type="Proteomes" id="UP000317977"/>
    </source>
</evidence>
<keyword evidence="6 8" id="KW-0472">Membrane</keyword>
<name>A0A5C6FCA5_9BACT</name>
<keyword evidence="2" id="KW-1003">Cell membrane</keyword>
<feature type="transmembrane region" description="Helical" evidence="8">
    <location>
        <begin position="107"/>
        <end position="126"/>
    </location>
</feature>
<evidence type="ECO:0000256" key="2">
    <source>
        <dbReference type="ARBA" id="ARBA00022475"/>
    </source>
</evidence>
<keyword evidence="5 8" id="KW-1133">Transmembrane helix</keyword>
<organism evidence="9 10">
    <name type="scientific">Rubripirellula reticaptiva</name>
    <dbReference type="NCBI Taxonomy" id="2528013"/>
    <lineage>
        <taxon>Bacteria</taxon>
        <taxon>Pseudomonadati</taxon>
        <taxon>Planctomycetota</taxon>
        <taxon>Planctomycetia</taxon>
        <taxon>Pirellulales</taxon>
        <taxon>Pirellulaceae</taxon>
        <taxon>Rubripirellula</taxon>
    </lineage>
</organism>
<feature type="transmembrane region" description="Helical" evidence="8">
    <location>
        <begin position="414"/>
        <end position="435"/>
    </location>
</feature>
<dbReference type="AlphaFoldDB" id="A0A5C6FCA5"/>
<evidence type="ECO:0000256" key="8">
    <source>
        <dbReference type="SAM" id="Phobius"/>
    </source>
</evidence>
<evidence type="ECO:0008006" key="11">
    <source>
        <dbReference type="Google" id="ProtNLM"/>
    </source>
</evidence>
<evidence type="ECO:0000256" key="3">
    <source>
        <dbReference type="ARBA" id="ARBA00022679"/>
    </source>
</evidence>
<dbReference type="EMBL" id="SJPX01000001">
    <property type="protein sequence ID" value="TWU57716.1"/>
    <property type="molecule type" value="Genomic_DNA"/>
</dbReference>
<dbReference type="GO" id="GO:0005886">
    <property type="term" value="C:plasma membrane"/>
    <property type="evidence" value="ECO:0007669"/>
    <property type="project" value="UniProtKB-SubCell"/>
</dbReference>
<evidence type="ECO:0000256" key="4">
    <source>
        <dbReference type="ARBA" id="ARBA00022692"/>
    </source>
</evidence>
<keyword evidence="3" id="KW-0808">Transferase</keyword>
<keyword evidence="10" id="KW-1185">Reference proteome</keyword>
<dbReference type="OrthoDB" id="235448at2"/>
<feature type="transmembrane region" description="Helical" evidence="8">
    <location>
        <begin position="169"/>
        <end position="188"/>
    </location>
</feature>
<evidence type="ECO:0000256" key="6">
    <source>
        <dbReference type="ARBA" id="ARBA00023136"/>
    </source>
</evidence>
<dbReference type="RefSeq" id="WP_146532568.1">
    <property type="nucleotide sequence ID" value="NZ_SJPX01000001.1"/>
</dbReference>
<feature type="transmembrane region" description="Helical" evidence="8">
    <location>
        <begin position="225"/>
        <end position="246"/>
    </location>
</feature>
<evidence type="ECO:0000313" key="9">
    <source>
        <dbReference type="EMBL" id="TWU57716.1"/>
    </source>
</evidence>
<feature type="transmembrane region" description="Helical" evidence="8">
    <location>
        <begin position="332"/>
        <end position="352"/>
    </location>
</feature>
<protein>
    <recommendedName>
        <fullName evidence="11">DUF2029 domain-containing protein</fullName>
    </recommendedName>
</protein>
<accession>A0A5C6FCA5</accession>
<reference evidence="9 10" key="1">
    <citation type="submission" date="2019-02" db="EMBL/GenBank/DDBJ databases">
        <title>Deep-cultivation of Planctomycetes and their phenomic and genomic characterization uncovers novel biology.</title>
        <authorList>
            <person name="Wiegand S."/>
            <person name="Jogler M."/>
            <person name="Boedeker C."/>
            <person name="Pinto D."/>
            <person name="Vollmers J."/>
            <person name="Rivas-Marin E."/>
            <person name="Kohn T."/>
            <person name="Peeters S.H."/>
            <person name="Heuer A."/>
            <person name="Rast P."/>
            <person name="Oberbeckmann S."/>
            <person name="Bunk B."/>
            <person name="Jeske O."/>
            <person name="Meyerdierks A."/>
            <person name="Storesund J.E."/>
            <person name="Kallscheuer N."/>
            <person name="Luecker S."/>
            <person name="Lage O.M."/>
            <person name="Pohl T."/>
            <person name="Merkel B.J."/>
            <person name="Hornburger P."/>
            <person name="Mueller R.-W."/>
            <person name="Bruemmer F."/>
            <person name="Labrenz M."/>
            <person name="Spormann A.M."/>
            <person name="Op Den Camp H."/>
            <person name="Overmann J."/>
            <person name="Amann R."/>
            <person name="Jetten M.S.M."/>
            <person name="Mascher T."/>
            <person name="Medema M.H."/>
            <person name="Devos D.P."/>
            <person name="Kaster A.-K."/>
            <person name="Ovreas L."/>
            <person name="Rohde M."/>
            <person name="Galperin M.Y."/>
            <person name="Jogler C."/>
        </authorList>
    </citation>
    <scope>NUCLEOTIDE SEQUENCE [LARGE SCALE GENOMIC DNA]</scope>
    <source>
        <strain evidence="9 10">Poly59</strain>
    </source>
</reference>
<feature type="transmembrane region" description="Helical" evidence="8">
    <location>
        <begin position="194"/>
        <end position="218"/>
    </location>
</feature>
<dbReference type="Proteomes" id="UP000317977">
    <property type="component" value="Unassembled WGS sequence"/>
</dbReference>
<dbReference type="GO" id="GO:0016758">
    <property type="term" value="F:hexosyltransferase activity"/>
    <property type="evidence" value="ECO:0007669"/>
    <property type="project" value="InterPro"/>
</dbReference>
<feature type="transmembrane region" description="Helical" evidence="8">
    <location>
        <begin position="83"/>
        <end position="100"/>
    </location>
</feature>
<proteinExistence type="inferred from homology"/>
<evidence type="ECO:0000256" key="5">
    <source>
        <dbReference type="ARBA" id="ARBA00022989"/>
    </source>
</evidence>
<comment type="subcellular location">
    <subcellularLocation>
        <location evidence="1">Cell membrane</location>
        <topology evidence="1">Multi-pass membrane protein</topology>
    </subcellularLocation>
</comment>
<comment type="caution">
    <text evidence="9">The sequence shown here is derived from an EMBL/GenBank/DDBJ whole genome shotgun (WGS) entry which is preliminary data.</text>
</comment>
<evidence type="ECO:0000256" key="1">
    <source>
        <dbReference type="ARBA" id="ARBA00004651"/>
    </source>
</evidence>
<dbReference type="Pfam" id="PF09594">
    <property type="entry name" value="GT87"/>
    <property type="match status" value="1"/>
</dbReference>
<sequence length="444" mass="48237">MASRFEVGNRFYALLAIALFVIGVTLTAARTVKQYQTPGPFDPSRQGMCDFHNGIYFPTRAVLEGISPYGADYAAANPVARQIPFFLPSVLVLHTPFVLLPLHTAEVLFFAFSVAVVLAIGIIVSSSVVSSSPRPGSTQADWTRHPIRWDLTFAVAAALVFSRGGHITLFDGYFTFELILATYLAIHWGDRRPWMSAIMLAIVASKPTYILPLGFLMLARGNVRAIIIGAILSVVSAGVPFAWLAYREGDGDVGRGIEILRDDVETTQEIHRAQDDESPVFSWTRVDVLAVAAKWAGKDPKEATHLIVMAVILIPSMVILNRRRRQGLDDGLVGVTGGLILLTMLVSLYHQSYDTMLMVGPLAAILVKSPPTWAMIPTIWRIGLAGLWAVPLFNYVSTRMILGRLDPGVTAVRVLTSVNGVCLAIGLAILVILVAQSKGSQTVS</sequence>
<gene>
    <name evidence="9" type="ORF">Poly59_06240</name>
</gene>